<dbReference type="EMBL" id="CCYD01000810">
    <property type="protein sequence ID" value="CEG43998.1"/>
    <property type="molecule type" value="Genomic_DNA"/>
</dbReference>
<name>A0A0P1ARL7_PLAHL</name>
<dbReference type="Proteomes" id="UP000054928">
    <property type="component" value="Unassembled WGS sequence"/>
</dbReference>
<feature type="coiled-coil region" evidence="1">
    <location>
        <begin position="110"/>
        <end position="162"/>
    </location>
</feature>
<protein>
    <submittedName>
        <fullName evidence="2">Uncharacterized protein</fullName>
    </submittedName>
</protein>
<reference evidence="3" key="1">
    <citation type="submission" date="2014-09" db="EMBL/GenBank/DDBJ databases">
        <authorList>
            <person name="Sharma Rahul"/>
            <person name="Thines Marco"/>
        </authorList>
    </citation>
    <scope>NUCLEOTIDE SEQUENCE [LARGE SCALE GENOMIC DNA]</scope>
</reference>
<dbReference type="STRING" id="4781.A0A0P1ARL7"/>
<evidence type="ECO:0000313" key="2">
    <source>
        <dbReference type="EMBL" id="CEG43998.1"/>
    </source>
</evidence>
<keyword evidence="3" id="KW-1185">Reference proteome</keyword>
<keyword evidence="1" id="KW-0175">Coiled coil</keyword>
<dbReference type="OrthoDB" id="70890at2759"/>
<evidence type="ECO:0000313" key="3">
    <source>
        <dbReference type="Proteomes" id="UP000054928"/>
    </source>
</evidence>
<evidence type="ECO:0000256" key="1">
    <source>
        <dbReference type="SAM" id="Coils"/>
    </source>
</evidence>
<feature type="coiled-coil region" evidence="1">
    <location>
        <begin position="29"/>
        <end position="77"/>
    </location>
</feature>
<sequence length="709" mass="82643">MAKKASVASSTLSLKDAQRCFDKERQAFLRDLETLRQQLIKKDQSAERAAAVASAHAIQLKREIAALQAASAAVEAERIKVHEQFSHTSSLLEIALDQRQEDQMKLSCLNETLRMIEKKHEEELKLVKKEAASAIRASQEERQALRARVEHLKGKLELERKDCKDRHHPVVNELQSCKLRLQLMDKELQDARYRERSGYQLKEKMGGEVMKYKQKVADVSKALEQALQSKTALKGEHALVMRQMRDNLLEVLQNHHHIKEHLLMMQEDYNGLLCLHTCVRQQSKEITQTLKEMTARHEQIVKSKEQECWEVERRCKTLSTTCSKCCKTPEQKEKDEMKKMDAVREQTRLEVTRILELERWDHYQEVNNKYLDTNKQLLAAMEERELLRENLKLVTSEYQELESREKKVCILLEESQAKVEEVSAKRKHDARELDRMKKTMQDLVENISSLTAMTVDQSKKLHEHETARLQERERSSEQICCLESEKKMVTEHEQQLRSRYEELVTEYEALRQEKAKSWNKIVEAQLSADRLIEEQAHTIDDLLQAKATCGTGPPYVKENSTHLRQECETLRIEIAQLRTKLRDESKSWQSNDGQYKYDHEVEVKGLQLEIQKLQKKLKEQALTIHELTLEEDDNDDNVVNEVEQNVMSTDSCTSWPTIDSRNNPFQTYQNESGEEVSSQCQSFHGKTDLPTRLVSHSFSKISMPRRVNS</sequence>
<accession>A0A0P1ARL7</accession>
<dbReference type="AlphaFoldDB" id="A0A0P1ARL7"/>
<feature type="coiled-coil region" evidence="1">
    <location>
        <begin position="377"/>
        <end position="404"/>
    </location>
</feature>
<feature type="coiled-coil region" evidence="1">
    <location>
        <begin position="560"/>
        <end position="630"/>
    </location>
</feature>
<dbReference type="RefSeq" id="XP_024580367.1">
    <property type="nucleotide sequence ID" value="XM_024730052.1"/>
</dbReference>
<organism evidence="2 3">
    <name type="scientific">Plasmopara halstedii</name>
    <name type="common">Downy mildew of sunflower</name>
    <dbReference type="NCBI Taxonomy" id="4781"/>
    <lineage>
        <taxon>Eukaryota</taxon>
        <taxon>Sar</taxon>
        <taxon>Stramenopiles</taxon>
        <taxon>Oomycota</taxon>
        <taxon>Peronosporomycetes</taxon>
        <taxon>Peronosporales</taxon>
        <taxon>Peronosporaceae</taxon>
        <taxon>Plasmopara</taxon>
    </lineage>
</organism>
<dbReference type="OMA" id="MNSHEER"/>
<proteinExistence type="predicted"/>
<dbReference type="GeneID" id="36409326"/>